<keyword evidence="3" id="KW-1185">Reference proteome</keyword>
<dbReference type="EMBL" id="CP003349">
    <property type="protein sequence ID" value="AFD06270.1"/>
    <property type="molecule type" value="Genomic_DNA"/>
</dbReference>
<keyword evidence="1" id="KW-0472">Membrane</keyword>
<name>H8KTD3_SOLCM</name>
<keyword evidence="1" id="KW-0812">Transmembrane</keyword>
<gene>
    <name evidence="2" type="ordered locus">Solca_1167</name>
</gene>
<dbReference type="AlphaFoldDB" id="H8KTD3"/>
<evidence type="ECO:0000313" key="3">
    <source>
        <dbReference type="Proteomes" id="UP000007590"/>
    </source>
</evidence>
<dbReference type="Proteomes" id="UP000007590">
    <property type="component" value="Chromosome"/>
</dbReference>
<feature type="transmembrane region" description="Helical" evidence="1">
    <location>
        <begin position="27"/>
        <end position="46"/>
    </location>
</feature>
<dbReference type="HOGENOM" id="CLU_3157866_0_0_10"/>
<sequence length="48" mass="5552">MNYKVLQNKQFTLSLPLKRSNIFKTKGSQVAAFCFKLLFTSYYLVISA</sequence>
<dbReference type="KEGG" id="scn:Solca_1167"/>
<accession>H8KTD3</accession>
<evidence type="ECO:0000313" key="2">
    <source>
        <dbReference type="EMBL" id="AFD06270.1"/>
    </source>
</evidence>
<keyword evidence="1" id="KW-1133">Transmembrane helix</keyword>
<reference evidence="2" key="1">
    <citation type="submission" date="2012-02" db="EMBL/GenBank/DDBJ databases">
        <title>The complete genome of Solitalea canadensis DSM 3403.</title>
        <authorList>
            <consortium name="US DOE Joint Genome Institute (JGI-PGF)"/>
            <person name="Lucas S."/>
            <person name="Copeland A."/>
            <person name="Lapidus A."/>
            <person name="Glavina del Rio T."/>
            <person name="Dalin E."/>
            <person name="Tice H."/>
            <person name="Bruce D."/>
            <person name="Goodwin L."/>
            <person name="Pitluck S."/>
            <person name="Peters L."/>
            <person name="Ovchinnikova G."/>
            <person name="Lu M."/>
            <person name="Kyrpides N."/>
            <person name="Mavromatis K."/>
            <person name="Ivanova N."/>
            <person name="Brettin T."/>
            <person name="Detter J.C."/>
            <person name="Han C."/>
            <person name="Larimer F."/>
            <person name="Land M."/>
            <person name="Hauser L."/>
            <person name="Markowitz V."/>
            <person name="Cheng J.-F."/>
            <person name="Hugenholtz P."/>
            <person name="Woyke T."/>
            <person name="Wu D."/>
            <person name="Spring S."/>
            <person name="Schroeder M."/>
            <person name="Kopitz M."/>
            <person name="Brambilla E."/>
            <person name="Klenk H.-P."/>
            <person name="Eisen J.A."/>
        </authorList>
    </citation>
    <scope>NUCLEOTIDE SEQUENCE</scope>
    <source>
        <strain evidence="2">DSM 3403</strain>
    </source>
</reference>
<proteinExistence type="predicted"/>
<evidence type="ECO:0000256" key="1">
    <source>
        <dbReference type="SAM" id="Phobius"/>
    </source>
</evidence>
<organism evidence="2 3">
    <name type="scientific">Solitalea canadensis (strain ATCC 29591 / DSM 3403 / JCM 21819 / LMG 8368 / NBRC 15130 / NCIMB 12057 / USAM 9D)</name>
    <name type="common">Flexibacter canadensis</name>
    <dbReference type="NCBI Taxonomy" id="929556"/>
    <lineage>
        <taxon>Bacteria</taxon>
        <taxon>Pseudomonadati</taxon>
        <taxon>Bacteroidota</taxon>
        <taxon>Sphingobacteriia</taxon>
        <taxon>Sphingobacteriales</taxon>
        <taxon>Sphingobacteriaceae</taxon>
        <taxon>Solitalea</taxon>
    </lineage>
</organism>
<protein>
    <submittedName>
        <fullName evidence="2">Uncharacterized protein</fullName>
    </submittedName>
</protein>